<sequence>MPNFYCLLLPQATRTAVNCLRTELFQSTGDRSFRSLPPCIILGETEATTLPPAVPCPSLPFEIGKKAIFKEGFLFFPIEGHILQPIRNQLEVSYPFSGIILGKSDLQIERAIPFVNDLRLALLEYKESQGLTLWRILAEKHLQKDKG</sequence>
<dbReference type="RefSeq" id="WP_014268748.1">
    <property type="nucleotide sequence ID" value="NC_016633.1"/>
</dbReference>
<dbReference type="OrthoDB" id="371040at2"/>
<proteinExistence type="predicted"/>
<dbReference type="Proteomes" id="UP000005632">
    <property type="component" value="Chromosome"/>
</dbReference>
<gene>
    <name evidence="1" type="ordered locus">SpiGrapes_0035</name>
</gene>
<keyword evidence="2" id="KW-1185">Reference proteome</keyword>
<accession>G8QSZ4</accession>
<dbReference type="EMBL" id="CP003155">
    <property type="protein sequence ID" value="AEV27899.1"/>
    <property type="molecule type" value="Genomic_DNA"/>
</dbReference>
<protein>
    <submittedName>
        <fullName evidence="1">Uncharacterized protein</fullName>
    </submittedName>
</protein>
<reference evidence="1 2" key="1">
    <citation type="submission" date="2011-11" db="EMBL/GenBank/DDBJ databases">
        <title>Complete sequence of Spirochaeta sp. grapes.</title>
        <authorList>
            <consortium name="US DOE Joint Genome Institute"/>
            <person name="Lucas S."/>
            <person name="Han J."/>
            <person name="Lapidus A."/>
            <person name="Cheng J.-F."/>
            <person name="Goodwin L."/>
            <person name="Pitluck S."/>
            <person name="Peters L."/>
            <person name="Ovchinnikova G."/>
            <person name="Munk A.C."/>
            <person name="Detter J.C."/>
            <person name="Han C."/>
            <person name="Tapia R."/>
            <person name="Land M."/>
            <person name="Hauser L."/>
            <person name="Kyrpides N."/>
            <person name="Ivanova N."/>
            <person name="Pagani I."/>
            <person name="Ritalahtilisa K."/>
            <person name="Loeffler F."/>
            <person name="Woyke T."/>
        </authorList>
    </citation>
    <scope>NUCLEOTIDE SEQUENCE [LARGE SCALE GENOMIC DNA]</scope>
    <source>
        <strain evidence="2">ATCC BAA-1885 / DSM 22778 / Grapes</strain>
    </source>
</reference>
<dbReference type="KEGG" id="sgp:SpiGrapes_0035"/>
<evidence type="ECO:0000313" key="1">
    <source>
        <dbReference type="EMBL" id="AEV27899.1"/>
    </source>
</evidence>
<dbReference type="AlphaFoldDB" id="G8QSZ4"/>
<organism evidence="1 2">
    <name type="scientific">Sphaerochaeta pleomorpha (strain ATCC BAA-1885 / DSM 22778 / Grapes)</name>
    <dbReference type="NCBI Taxonomy" id="158190"/>
    <lineage>
        <taxon>Bacteria</taxon>
        <taxon>Pseudomonadati</taxon>
        <taxon>Spirochaetota</taxon>
        <taxon>Spirochaetia</taxon>
        <taxon>Spirochaetales</taxon>
        <taxon>Sphaerochaetaceae</taxon>
        <taxon>Sphaerochaeta</taxon>
    </lineage>
</organism>
<dbReference type="HOGENOM" id="CLU_1766840_0_0_12"/>
<evidence type="ECO:0000313" key="2">
    <source>
        <dbReference type="Proteomes" id="UP000005632"/>
    </source>
</evidence>
<name>G8QSZ4_SPHPG</name>